<comment type="caution">
    <text evidence="1">The sequence shown here is derived from an EMBL/GenBank/DDBJ whole genome shotgun (WGS) entry which is preliminary data.</text>
</comment>
<accession>A0AA39X0N4</accession>
<dbReference type="AlphaFoldDB" id="A0AA39X0N4"/>
<sequence>MSRLPPAAKLSLAVRKNVRDEWDNNKEALEKQLTDLLGETWTIDIAPNAIWPYHNDGYAKESLGSCIKSYVEGALYQLKYLTERYGDALKTEVNTICHAHILTLDLEETTPPRFSYGGCDVSDGKLRVLFLETYLGTNIDYCCQEETLFKALNDAPHPNNAPLSFVARNGIRTDYDAKIAETKHTIAELLGKGDDEITLDANFEDTFAKLEAASKVKGSGLREDWQGNLGSFAIKYFDGLAYQMKYLKVGEDEMVQEGFLDVVDKLTIKFRVVDKLEYDSYCEVVVEEGVLYVQSKAETWGTNIDYAASKLIDQL</sequence>
<keyword evidence="2" id="KW-1185">Reference proteome</keyword>
<reference evidence="1" key="1">
    <citation type="submission" date="2023-06" db="EMBL/GenBank/DDBJ databases">
        <title>Genome-scale phylogeny and comparative genomics of the fungal order Sordariales.</title>
        <authorList>
            <consortium name="Lawrence Berkeley National Laboratory"/>
            <person name="Hensen N."/>
            <person name="Bonometti L."/>
            <person name="Westerberg I."/>
            <person name="Brannstrom I.O."/>
            <person name="Guillou S."/>
            <person name="Cros-Aarteil S."/>
            <person name="Calhoun S."/>
            <person name="Haridas S."/>
            <person name="Kuo A."/>
            <person name="Mondo S."/>
            <person name="Pangilinan J."/>
            <person name="Riley R."/>
            <person name="LaButti K."/>
            <person name="Andreopoulos B."/>
            <person name="Lipzen A."/>
            <person name="Chen C."/>
            <person name="Yanf M."/>
            <person name="Daum C."/>
            <person name="Ng V."/>
            <person name="Clum A."/>
            <person name="Steindorff A."/>
            <person name="Ohm R."/>
            <person name="Martin F."/>
            <person name="Silar P."/>
            <person name="Natvig D."/>
            <person name="Lalanne C."/>
            <person name="Gautier V."/>
            <person name="Ament-velasquez S.L."/>
            <person name="Kruys A."/>
            <person name="Hutchinson M.I."/>
            <person name="Powell A.J."/>
            <person name="Barry K."/>
            <person name="Miller A.N."/>
            <person name="Grigoriev I.V."/>
            <person name="Debuchy R."/>
            <person name="Gladieux P."/>
            <person name="Thoren M.H."/>
            <person name="Johannesson H."/>
        </authorList>
    </citation>
    <scope>NUCLEOTIDE SEQUENCE</scope>
    <source>
        <strain evidence="1">SMH3391-2</strain>
    </source>
</reference>
<proteinExistence type="predicted"/>
<protein>
    <submittedName>
        <fullName evidence="1">Uncharacterized protein</fullName>
    </submittedName>
</protein>
<evidence type="ECO:0000313" key="2">
    <source>
        <dbReference type="Proteomes" id="UP001174934"/>
    </source>
</evidence>
<evidence type="ECO:0000313" key="1">
    <source>
        <dbReference type="EMBL" id="KAK0624822.1"/>
    </source>
</evidence>
<dbReference type="Proteomes" id="UP001174934">
    <property type="component" value="Unassembled WGS sequence"/>
</dbReference>
<organism evidence="1 2">
    <name type="scientific">Bombardia bombarda</name>
    <dbReference type="NCBI Taxonomy" id="252184"/>
    <lineage>
        <taxon>Eukaryota</taxon>
        <taxon>Fungi</taxon>
        <taxon>Dikarya</taxon>
        <taxon>Ascomycota</taxon>
        <taxon>Pezizomycotina</taxon>
        <taxon>Sordariomycetes</taxon>
        <taxon>Sordariomycetidae</taxon>
        <taxon>Sordariales</taxon>
        <taxon>Lasiosphaeriaceae</taxon>
        <taxon>Bombardia</taxon>
    </lineage>
</organism>
<dbReference type="EMBL" id="JAULSR010000003">
    <property type="protein sequence ID" value="KAK0624822.1"/>
    <property type="molecule type" value="Genomic_DNA"/>
</dbReference>
<name>A0AA39X0N4_9PEZI</name>
<gene>
    <name evidence="1" type="ORF">B0T17DRAFT_590633</name>
</gene>